<dbReference type="Proteomes" id="UP001305746">
    <property type="component" value="Unassembled WGS sequence"/>
</dbReference>
<evidence type="ECO:0000256" key="1">
    <source>
        <dbReference type="SAM" id="MobiDB-lite"/>
    </source>
</evidence>
<feature type="compositionally biased region" description="Gly residues" evidence="1">
    <location>
        <begin position="429"/>
        <end position="438"/>
    </location>
</feature>
<evidence type="ECO:0000313" key="3">
    <source>
        <dbReference type="Proteomes" id="UP001305746"/>
    </source>
</evidence>
<feature type="region of interest" description="Disordered" evidence="1">
    <location>
        <begin position="414"/>
        <end position="440"/>
    </location>
</feature>
<reference evidence="2 3" key="1">
    <citation type="submission" date="2023-12" db="EMBL/GenBank/DDBJ databases">
        <title>Marinobacter qingdaonensis sp. nov., isolated from the intertidal sediment of Qingdao, PR China.</title>
        <authorList>
            <person name="Li Y."/>
        </authorList>
    </citation>
    <scope>NUCLEOTIDE SEQUENCE [LARGE SCALE GENOMIC DNA]</scope>
    <source>
        <strain evidence="2 3">ASW11-75</strain>
    </source>
</reference>
<evidence type="ECO:0000313" key="2">
    <source>
        <dbReference type="EMBL" id="MEA1081970.1"/>
    </source>
</evidence>
<accession>A0ABU5P1Q6</accession>
<protein>
    <submittedName>
        <fullName evidence="2">Uncharacterized protein</fullName>
    </submittedName>
</protein>
<dbReference type="EMBL" id="JAYDCJ010000003">
    <property type="protein sequence ID" value="MEA1081970.1"/>
    <property type="molecule type" value="Genomic_DNA"/>
</dbReference>
<name>A0ABU5P1Q6_9GAMM</name>
<proteinExistence type="predicted"/>
<organism evidence="2 3">
    <name type="scientific">Marinobacter qingdaonensis</name>
    <dbReference type="NCBI Taxonomy" id="3108486"/>
    <lineage>
        <taxon>Bacteria</taxon>
        <taxon>Pseudomonadati</taxon>
        <taxon>Pseudomonadota</taxon>
        <taxon>Gammaproteobacteria</taxon>
        <taxon>Pseudomonadales</taxon>
        <taxon>Marinobacteraceae</taxon>
        <taxon>Marinobacter</taxon>
    </lineage>
</organism>
<comment type="caution">
    <text evidence="2">The sequence shown here is derived from an EMBL/GenBank/DDBJ whole genome shotgun (WGS) entry which is preliminary data.</text>
</comment>
<sequence>MASKSLGQLTIDLVARTGGFVQGMDKAERQSKKWRKQVERDMEKVSNGLMAVGKATTAATATGAAALTALTVSSLKSIDAQNKLARSLNTTYDSVTALGFAFDESGVNGYEESLARLNRRLGAAEMGSGEAAQTVDALNLNLEELSGLDADERVARIADAIRDSGASAQEAARYAQQLGFEQKEAAQFFMQGGDAIRAYRQEVEAFGLALDTVDAIKVEQANDAFGRTGLLMDAVGQQMAVQVAPIVSAVSDLFLQSAKDVGGMEEAVEDGFNAIIEAAGFVADAVEGVNRVIDVTGSAVAILGLNVKKILLTIYRDAVELPVEAANQIISALNALPGIDLDLIALPGDDIRQEIALTKGAIEEGWNDIHNTLMAPLPSTMFEQFVDEAREKSDEAARLTEEANERIRSAMGVTVTPKGPMAGTDDSEGAGGSVGSDTGGEDIELSYWDKWMDSAEENLQNFDELSKTVVDNFTTGFGNAFESVIFDAQTLDDALEGIGETILRSVVNSIGQMAAQWLALQAVQAVMGSSATTASIAQAETVGAAWAGPAAMAALATGGANVGPASAALLTTTTLAKGLSLTGMAHDGIDRVPREGTWLLDKDERVLTAPQADNLDAFLASERMRGASTDAPIVNITENPDKAGSVQARQNDNGQWVIDVVVADALNGGRASKTYESVYGMRRQGR</sequence>
<keyword evidence="3" id="KW-1185">Reference proteome</keyword>
<gene>
    <name evidence="2" type="ORF">U5822_14945</name>
</gene>
<dbReference type="RefSeq" id="WP_322856405.1">
    <property type="nucleotide sequence ID" value="NZ_JAYDCJ010000003.1"/>
</dbReference>